<evidence type="ECO:0000313" key="6">
    <source>
        <dbReference type="Proteomes" id="UP001370758"/>
    </source>
</evidence>
<feature type="compositionally biased region" description="Low complexity" evidence="2">
    <location>
        <begin position="129"/>
        <end position="215"/>
    </location>
</feature>
<reference evidence="5 6" key="1">
    <citation type="submission" date="2023-08" db="EMBL/GenBank/DDBJ databases">
        <authorList>
            <person name="Palmer J.M."/>
        </authorList>
    </citation>
    <scope>NUCLEOTIDE SEQUENCE [LARGE SCALE GENOMIC DNA]</scope>
    <source>
        <strain evidence="5 6">TWF481</strain>
    </source>
</reference>
<protein>
    <recommendedName>
        <fullName evidence="4">Yeast cell wall synthesis Kre9/Knh1-like N-terminal domain-containing protein</fullName>
    </recommendedName>
</protein>
<evidence type="ECO:0000313" key="5">
    <source>
        <dbReference type="EMBL" id="KAK6496192.1"/>
    </source>
</evidence>
<gene>
    <name evidence="5" type="ORF">TWF481_002216</name>
</gene>
<feature type="chain" id="PRO_5043979088" description="Yeast cell wall synthesis Kre9/Knh1-like N-terminal domain-containing protein" evidence="3">
    <location>
        <begin position="20"/>
        <end position="256"/>
    </location>
</feature>
<name>A0AAV9VVE0_9PEZI</name>
<evidence type="ECO:0000256" key="2">
    <source>
        <dbReference type="SAM" id="MobiDB-lite"/>
    </source>
</evidence>
<keyword evidence="1 3" id="KW-0732">Signal</keyword>
<comment type="caution">
    <text evidence="5">The sequence shown here is derived from an EMBL/GenBank/DDBJ whole genome shotgun (WGS) entry which is preliminary data.</text>
</comment>
<dbReference type="InterPro" id="IPR018466">
    <property type="entry name" value="Kre9/Knh1-like_N"/>
</dbReference>
<accession>A0AAV9VVE0</accession>
<dbReference type="EMBL" id="JAVHJL010000011">
    <property type="protein sequence ID" value="KAK6496192.1"/>
    <property type="molecule type" value="Genomic_DNA"/>
</dbReference>
<feature type="signal peptide" evidence="3">
    <location>
        <begin position="1"/>
        <end position="19"/>
    </location>
</feature>
<organism evidence="5 6">
    <name type="scientific">Arthrobotrys musiformis</name>
    <dbReference type="NCBI Taxonomy" id="47236"/>
    <lineage>
        <taxon>Eukaryota</taxon>
        <taxon>Fungi</taxon>
        <taxon>Dikarya</taxon>
        <taxon>Ascomycota</taxon>
        <taxon>Pezizomycotina</taxon>
        <taxon>Orbiliomycetes</taxon>
        <taxon>Orbiliales</taxon>
        <taxon>Orbiliaceae</taxon>
        <taxon>Arthrobotrys</taxon>
    </lineage>
</organism>
<evidence type="ECO:0000256" key="1">
    <source>
        <dbReference type="ARBA" id="ARBA00022729"/>
    </source>
</evidence>
<dbReference type="PANTHER" id="PTHR40633:SF1">
    <property type="entry name" value="GPI ANCHORED SERINE-THREONINE RICH PROTEIN (AFU_ORTHOLOGUE AFUA_1G03630)"/>
    <property type="match status" value="1"/>
</dbReference>
<dbReference type="InterPro" id="IPR052982">
    <property type="entry name" value="SRP1/TIP1-like"/>
</dbReference>
<evidence type="ECO:0000256" key="3">
    <source>
        <dbReference type="SAM" id="SignalP"/>
    </source>
</evidence>
<feature type="domain" description="Yeast cell wall synthesis Kre9/Knh1-like N-terminal" evidence="4">
    <location>
        <begin position="30"/>
        <end position="116"/>
    </location>
</feature>
<evidence type="ECO:0000259" key="4">
    <source>
        <dbReference type="Pfam" id="PF10342"/>
    </source>
</evidence>
<feature type="region of interest" description="Disordered" evidence="2">
    <location>
        <begin position="129"/>
        <end position="235"/>
    </location>
</feature>
<dbReference type="PANTHER" id="PTHR40633">
    <property type="entry name" value="MATRIX PROTEIN, PUTATIVE (AFU_ORTHOLOGUE AFUA_8G05410)-RELATED"/>
    <property type="match status" value="1"/>
</dbReference>
<dbReference type="Proteomes" id="UP001370758">
    <property type="component" value="Unassembled WGS sequence"/>
</dbReference>
<keyword evidence="6" id="KW-1185">Reference proteome</keyword>
<dbReference type="AlphaFoldDB" id="A0AAV9VVE0"/>
<dbReference type="Pfam" id="PF10342">
    <property type="entry name" value="Kre9_KNH"/>
    <property type="match status" value="1"/>
</dbReference>
<proteinExistence type="predicted"/>
<sequence>MQLKGFFTLLLSALPLTLAADLNNNAITAPVAGDVITAGQPYSIKWTNIKGNLVTITLIDGPANRVVPVTEIANGVSNTGVYTWSVPDDLPASSTYAIRITYNNNPADYNYSDRFTFENESVVSSAAVSSGAETSTAPASTKTESASSASKTESETTAATTESESASTTAESTESATTSEVSSESKTETATSRATETAETTRGSSTTVARSTRTSPAVQTDMAPVDHPSSASRSISGRSLVAAAAGMILGGAFMLF</sequence>